<gene>
    <name evidence="1" type="ORF">ENM99_05185</name>
</gene>
<protein>
    <recommendedName>
        <fullName evidence="2">Transcriptional regulator HTH-type FeoC domain-containing protein</fullName>
    </recommendedName>
</protein>
<accession>A0A7C6A778</accession>
<dbReference type="Pfam" id="PF10771">
    <property type="entry name" value="DUF2582"/>
    <property type="match status" value="1"/>
</dbReference>
<comment type="caution">
    <text evidence="1">The sequence shown here is derived from an EMBL/GenBank/DDBJ whole genome shotgun (WGS) entry which is preliminary data.</text>
</comment>
<dbReference type="Proteomes" id="UP000886400">
    <property type="component" value="Unassembled WGS sequence"/>
</dbReference>
<dbReference type="InterPro" id="IPR036317">
    <property type="entry name" value="Cullin_homology_sf"/>
</dbReference>
<dbReference type="AlphaFoldDB" id="A0A7C6A778"/>
<reference evidence="1" key="1">
    <citation type="journal article" date="2020" name="mSystems">
        <title>Genome- and Community-Level Interaction Insights into Carbon Utilization and Element Cycling Functions of Hydrothermarchaeota in Hydrothermal Sediment.</title>
        <authorList>
            <person name="Zhou Z."/>
            <person name="Liu Y."/>
            <person name="Xu W."/>
            <person name="Pan J."/>
            <person name="Luo Z.H."/>
            <person name="Li M."/>
        </authorList>
    </citation>
    <scope>NUCLEOTIDE SEQUENCE [LARGE SCALE GENOMIC DNA]</scope>
    <source>
        <strain evidence="1">SpSt-1135</strain>
    </source>
</reference>
<dbReference type="SUPFAM" id="SSF75632">
    <property type="entry name" value="Cullin homology domain"/>
    <property type="match status" value="1"/>
</dbReference>
<name>A0A7C6A778_DESAE</name>
<evidence type="ECO:0008006" key="2">
    <source>
        <dbReference type="Google" id="ProtNLM"/>
    </source>
</evidence>
<organism evidence="1">
    <name type="scientific">Desulfurella acetivorans</name>
    <dbReference type="NCBI Taxonomy" id="33002"/>
    <lineage>
        <taxon>Bacteria</taxon>
        <taxon>Pseudomonadati</taxon>
        <taxon>Campylobacterota</taxon>
        <taxon>Desulfurellia</taxon>
        <taxon>Desulfurellales</taxon>
        <taxon>Desulfurellaceae</taxon>
        <taxon>Desulfurella</taxon>
    </lineage>
</organism>
<dbReference type="InterPro" id="IPR019707">
    <property type="entry name" value="DUF2582"/>
</dbReference>
<proteinExistence type="predicted"/>
<sequence>MKEYIVHLLQQQKSISFNDLLKKTNLNRERLLKAILSLVKENNVYFMNLSSTNNNNCFTCSAKILCKKKEVKWLI</sequence>
<dbReference type="EMBL" id="DRZX01000252">
    <property type="protein sequence ID" value="HHS49223.1"/>
    <property type="molecule type" value="Genomic_DNA"/>
</dbReference>
<evidence type="ECO:0000313" key="1">
    <source>
        <dbReference type="EMBL" id="HHS49223.1"/>
    </source>
</evidence>